<dbReference type="OrthoDB" id="695134at2759"/>
<evidence type="ECO:0000313" key="2">
    <source>
        <dbReference type="Proteomes" id="UP000652761"/>
    </source>
</evidence>
<name>A0A843V301_COLES</name>
<reference evidence="1" key="1">
    <citation type="submission" date="2017-07" db="EMBL/GenBank/DDBJ databases">
        <title>Taro Niue Genome Assembly and Annotation.</title>
        <authorList>
            <person name="Atibalentja N."/>
            <person name="Keating K."/>
            <person name="Fields C.J."/>
        </authorList>
    </citation>
    <scope>NUCLEOTIDE SEQUENCE</scope>
    <source>
        <strain evidence="1">Niue_2</strain>
        <tissue evidence="1">Leaf</tissue>
    </source>
</reference>
<comment type="caution">
    <text evidence="1">The sequence shown here is derived from an EMBL/GenBank/DDBJ whole genome shotgun (WGS) entry which is preliminary data.</text>
</comment>
<dbReference type="PANTHER" id="PTHR46951:SF2">
    <property type="entry name" value="BED-TYPE DOMAIN-CONTAINING PROTEIN"/>
    <property type="match status" value="1"/>
</dbReference>
<keyword evidence="2" id="KW-1185">Reference proteome</keyword>
<dbReference type="Proteomes" id="UP000652761">
    <property type="component" value="Unassembled WGS sequence"/>
</dbReference>
<dbReference type="AlphaFoldDB" id="A0A843V301"/>
<evidence type="ECO:0000313" key="1">
    <source>
        <dbReference type="EMBL" id="MQL87163.1"/>
    </source>
</evidence>
<proteinExistence type="predicted"/>
<accession>A0A843V301</accession>
<sequence>MSRPRTGRIERIGVNSIRHGCDPIRFVDPTRSATMAPKDIGWQHVIALGSRHNYKCNYCHYTGQGGGDSCLKKYLAGGRLAGYHDVQGCKSVPAEVKRLMVEHLKGVWA</sequence>
<protein>
    <submittedName>
        <fullName evidence="1">Uncharacterized protein</fullName>
    </submittedName>
</protein>
<organism evidence="1 2">
    <name type="scientific">Colocasia esculenta</name>
    <name type="common">Wild taro</name>
    <name type="synonym">Arum esculentum</name>
    <dbReference type="NCBI Taxonomy" id="4460"/>
    <lineage>
        <taxon>Eukaryota</taxon>
        <taxon>Viridiplantae</taxon>
        <taxon>Streptophyta</taxon>
        <taxon>Embryophyta</taxon>
        <taxon>Tracheophyta</taxon>
        <taxon>Spermatophyta</taxon>
        <taxon>Magnoliopsida</taxon>
        <taxon>Liliopsida</taxon>
        <taxon>Araceae</taxon>
        <taxon>Aroideae</taxon>
        <taxon>Colocasieae</taxon>
        <taxon>Colocasia</taxon>
    </lineage>
</organism>
<dbReference type="PANTHER" id="PTHR46951">
    <property type="entry name" value="BED-TYPE DOMAIN-CONTAINING PROTEIN"/>
    <property type="match status" value="1"/>
</dbReference>
<dbReference type="EMBL" id="NMUH01000957">
    <property type="protein sequence ID" value="MQL87163.1"/>
    <property type="molecule type" value="Genomic_DNA"/>
</dbReference>
<gene>
    <name evidence="1" type="ORF">Taro_019702</name>
</gene>